<dbReference type="GO" id="GO:0008237">
    <property type="term" value="F:metallopeptidase activity"/>
    <property type="evidence" value="ECO:0007669"/>
    <property type="project" value="InterPro"/>
</dbReference>
<feature type="transmembrane region" description="Helical" evidence="6">
    <location>
        <begin position="720"/>
        <end position="740"/>
    </location>
</feature>
<feature type="compositionally biased region" description="Basic and acidic residues" evidence="5">
    <location>
        <begin position="551"/>
        <end position="561"/>
    </location>
</feature>
<dbReference type="InParanoid" id="A0A1V8ST24"/>
<dbReference type="EMBL" id="NAJO01000028">
    <property type="protein sequence ID" value="OQO02210.1"/>
    <property type="molecule type" value="Genomic_DNA"/>
</dbReference>
<dbReference type="Gene3D" id="1.10.238.10">
    <property type="entry name" value="EF-hand"/>
    <property type="match status" value="1"/>
</dbReference>
<dbReference type="GO" id="GO:0016020">
    <property type="term" value="C:membrane"/>
    <property type="evidence" value="ECO:0007669"/>
    <property type="project" value="UniProtKB-SubCell"/>
</dbReference>
<feature type="compositionally biased region" description="Polar residues" evidence="5">
    <location>
        <begin position="1309"/>
        <end position="1318"/>
    </location>
</feature>
<dbReference type="Pfam" id="PF25886">
    <property type="entry name" value="Msy1"/>
    <property type="match status" value="1"/>
</dbReference>
<dbReference type="GO" id="GO:0006874">
    <property type="term" value="P:intracellular calcium ion homeostasis"/>
    <property type="evidence" value="ECO:0007669"/>
    <property type="project" value="TreeGrafter"/>
</dbReference>
<feature type="transmembrane region" description="Helical" evidence="6">
    <location>
        <begin position="692"/>
        <end position="714"/>
    </location>
</feature>
<dbReference type="InterPro" id="IPR010920">
    <property type="entry name" value="LSM_dom_sf"/>
</dbReference>
<feature type="transmembrane region" description="Helical" evidence="6">
    <location>
        <begin position="815"/>
        <end position="838"/>
    </location>
</feature>
<feature type="compositionally biased region" description="Basic and acidic residues" evidence="5">
    <location>
        <begin position="622"/>
        <end position="631"/>
    </location>
</feature>
<dbReference type="GO" id="GO:0005509">
    <property type="term" value="F:calcium ion binding"/>
    <property type="evidence" value="ECO:0007669"/>
    <property type="project" value="InterPro"/>
</dbReference>
<keyword evidence="2 6" id="KW-0812">Transmembrane</keyword>
<reference evidence="9" key="1">
    <citation type="submission" date="2017-03" db="EMBL/GenBank/DDBJ databases">
        <title>Genomes of endolithic fungi from Antarctica.</title>
        <authorList>
            <person name="Coleine C."/>
            <person name="Masonjones S."/>
            <person name="Stajich J.E."/>
        </authorList>
    </citation>
    <scope>NUCLEOTIDE SEQUENCE [LARGE SCALE GENOMIC DNA]</scope>
    <source>
        <strain evidence="9">CCFEE 5527</strain>
    </source>
</reference>
<dbReference type="Gene3D" id="3.40.390.10">
    <property type="entry name" value="Collagenase (Catalytic Domain)"/>
    <property type="match status" value="1"/>
</dbReference>
<comment type="caution">
    <text evidence="8">The sequence shown here is derived from an EMBL/GenBank/DDBJ whole genome shotgun (WGS) entry which is preliminary data.</text>
</comment>
<feature type="transmembrane region" description="Helical" evidence="6">
    <location>
        <begin position="773"/>
        <end position="795"/>
    </location>
</feature>
<dbReference type="InterPro" id="IPR006685">
    <property type="entry name" value="MscS_channel_2nd"/>
</dbReference>
<name>A0A1V8ST24_9PEZI</name>
<dbReference type="InterPro" id="IPR011992">
    <property type="entry name" value="EF-hand-dom_pair"/>
</dbReference>
<feature type="compositionally biased region" description="Basic and acidic residues" evidence="5">
    <location>
        <begin position="1329"/>
        <end position="1339"/>
    </location>
</feature>
<feature type="region of interest" description="Disordered" evidence="5">
    <location>
        <begin position="1457"/>
        <end position="1483"/>
    </location>
</feature>
<evidence type="ECO:0000256" key="3">
    <source>
        <dbReference type="ARBA" id="ARBA00022989"/>
    </source>
</evidence>
<proteinExistence type="predicted"/>
<evidence type="ECO:0000256" key="6">
    <source>
        <dbReference type="SAM" id="Phobius"/>
    </source>
</evidence>
<dbReference type="InterPro" id="IPR023408">
    <property type="entry name" value="MscS_beta-dom_sf"/>
</dbReference>
<evidence type="ECO:0000313" key="8">
    <source>
        <dbReference type="EMBL" id="OQO02210.1"/>
    </source>
</evidence>
<keyword evidence="3 6" id="KW-1133">Transmembrane helix</keyword>
<dbReference type="SUPFAM" id="SSF47473">
    <property type="entry name" value="EF-hand"/>
    <property type="match status" value="1"/>
</dbReference>
<protein>
    <recommendedName>
        <fullName evidence="7">EF-hand domain-containing protein</fullName>
    </recommendedName>
</protein>
<dbReference type="STRING" id="1507870.A0A1V8ST24"/>
<feature type="transmembrane region" description="Helical" evidence="6">
    <location>
        <begin position="1030"/>
        <end position="1055"/>
    </location>
</feature>
<feature type="domain" description="EF-hand" evidence="7">
    <location>
        <begin position="974"/>
        <end position="1009"/>
    </location>
</feature>
<dbReference type="InterPro" id="IPR058650">
    <property type="entry name" value="Msy1/2-like"/>
</dbReference>
<dbReference type="GO" id="GO:0005262">
    <property type="term" value="F:calcium channel activity"/>
    <property type="evidence" value="ECO:0007669"/>
    <property type="project" value="TreeGrafter"/>
</dbReference>
<evidence type="ECO:0000256" key="2">
    <source>
        <dbReference type="ARBA" id="ARBA00022692"/>
    </source>
</evidence>
<gene>
    <name evidence="8" type="ORF">B0A48_11764</name>
</gene>
<dbReference type="Proteomes" id="UP000192596">
    <property type="component" value="Unassembled WGS sequence"/>
</dbReference>
<dbReference type="FunFam" id="2.30.30.60:FF:000006">
    <property type="entry name" value="Predicted mechanosensitive ion channel"/>
    <property type="match status" value="1"/>
</dbReference>
<evidence type="ECO:0000256" key="4">
    <source>
        <dbReference type="ARBA" id="ARBA00023136"/>
    </source>
</evidence>
<evidence type="ECO:0000313" key="9">
    <source>
        <dbReference type="Proteomes" id="UP000192596"/>
    </source>
</evidence>
<feature type="region of interest" description="Disordered" evidence="5">
    <location>
        <begin position="615"/>
        <end position="642"/>
    </location>
</feature>
<keyword evidence="4 6" id="KW-0472">Membrane</keyword>
<dbReference type="Gene3D" id="2.30.30.60">
    <property type="match status" value="1"/>
</dbReference>
<evidence type="ECO:0000256" key="1">
    <source>
        <dbReference type="ARBA" id="ARBA00004370"/>
    </source>
</evidence>
<dbReference type="InterPro" id="IPR024079">
    <property type="entry name" value="MetalloPept_cat_dom_sf"/>
</dbReference>
<feature type="compositionally biased region" description="Polar residues" evidence="5">
    <location>
        <begin position="588"/>
        <end position="597"/>
    </location>
</feature>
<sequence length="1506" mass="167515">MPRYLKPILGLAITISGYIALWPHYAPETLEHRKSANILPAHPTNTSIKHVRGLDRRWFGIYSDAEREHLPQGVARDTFRKPWPGSCDGDTKHYVQFCYKDDRALLMLYDIMGDAIAAWGPAMQRSSLRIVPDRACVAAAVRAGDASSSYECLCTTPGVSPDSLVIQLTNEGSQADLGFSPGDNDLYFQPKSLAHELGHVIGLLHEHQRPGVYDIFHRTPYNPNNPNDPNGPDLILDVTAFEGYREKLAAISAISSAVEPRFNGLSGEQRARLILQDVGLAKKYWRETRGHAAFTTATMAANADGINAGGAFDKNSIMMYDSDAGARLTWDNGEYYREDVLLDARSAHRGSDGEWQFARVFMGGSVDPAHFTISPGDIARVVALYPPPPTQDRRADAGNGNGAGGDVPAFKGISIQFGNYTKTVRPVPQQTPVFNGTKEESNLKGKYWKGNETLLDDDEIWGRNSAHGTLPVFERAARAREVTMSTPVSERPEPSHPTEGNDATMGITPSHSGTDARRQRAGTLPSYNINQGDDRRPSQEKSSDGEGTVIGEHEHTHEPLKPRQQQRPRAGSHLTVDTQHEEGDPLQSMYSPSQSREQSNRMADDLMLHKIERQVSEAADAEVTRNKSRTTEDEEGIYRTKSRKREDHVDEFDIATNPVHEKTTIYKPPGDPASKFSRFVKKVHGSNWLVRYFTYITPLTLILLAPCLVGFLAFPDVTVGGVYLGWFMVWWEIVWLTLWLSRIIAKCLPWPIGLVSGLFTNNNKKWRDMGKQLELPATICFWWISIEVSFLPLMTNRQRFPTAGTPYWMGVMNKVLISFLVLAMLNFFEKIIIQLIAMSFHKKTYQWRIEINRFQIGSLTKLYAYSKDRIEMDDSEFEEQGSGVVSGALTPGAFVDGAAKQTKQFMTKFGDVAGKMAGDFTGKQVTKSTHPSQVTIALLSTTTGAQVLARRLYRTFANEMTERVEAPNLHSAFEDQEEAAAAFSMFDKDLNGDISMEELEAVCVEIGRERKSITASLKDLDSVVAKLDDVFMFIVVVITILVLISLISTSAAAGLTSAGSAVLALSWLFSATAQEFLQSIIFVFVKHPFDVGDRVQIYGNTGAALKGDDYFVKEISLLYTTFKKMEGQVVQAPNSYLNTLFILNHRRSGGLAEALPTVIKWGTTIEQMTRLRERLLDFVREENREYQPNILTELRQLTDVYSLTLNVIFFYKSSWQNEGLRLARRSKFICKMMVIMQELGIEGPLMRLPGLKQSFPMYYQPVPYAQVPGMGVSGQPDMPDGYQPDELHAAESGRDAPIGSALDGHDSRTGSAPFSLASQRVRGGSILRDPSHSRNRRESLSATNRRIDFSLGASANTSSNEGGDVYEDRERDRLPANIAEMLSRRSAADRRLSSESASRNSGDAGHSTGLARQETGGLLRRATDNSHSSRGPSHRNRFQRWRPGTGDEAELMESGMADIPEVPPSTANSGTRLENRGGVAWRDEREAAAMRPLGRSVTEGIEMRRL</sequence>
<feature type="compositionally biased region" description="Basic and acidic residues" evidence="5">
    <location>
        <begin position="532"/>
        <end position="544"/>
    </location>
</feature>
<dbReference type="PANTHER" id="PTHR31323:SF15">
    <property type="entry name" value="MECHANOSENSITIVE ION CHANNEL PROTEIN MSY1"/>
    <property type="match status" value="1"/>
</dbReference>
<dbReference type="InterPro" id="IPR002048">
    <property type="entry name" value="EF_hand_dom"/>
</dbReference>
<comment type="subcellular location">
    <subcellularLocation>
        <location evidence="1">Membrane</location>
    </subcellularLocation>
</comment>
<evidence type="ECO:0000259" key="7">
    <source>
        <dbReference type="PROSITE" id="PS50222"/>
    </source>
</evidence>
<dbReference type="PROSITE" id="PS50222">
    <property type="entry name" value="EF_HAND_2"/>
    <property type="match status" value="1"/>
</dbReference>
<accession>A0A1V8ST24</accession>
<feature type="region of interest" description="Disordered" evidence="5">
    <location>
        <begin position="1294"/>
        <end position="1444"/>
    </location>
</feature>
<feature type="region of interest" description="Disordered" evidence="5">
    <location>
        <begin position="481"/>
        <end position="601"/>
    </location>
</feature>
<feature type="transmembrane region" description="Helical" evidence="6">
    <location>
        <begin position="6"/>
        <end position="25"/>
    </location>
</feature>
<evidence type="ECO:0000256" key="5">
    <source>
        <dbReference type="SAM" id="MobiDB-lite"/>
    </source>
</evidence>
<organism evidence="8 9">
    <name type="scientific">Cryoendolithus antarcticus</name>
    <dbReference type="NCBI Taxonomy" id="1507870"/>
    <lineage>
        <taxon>Eukaryota</taxon>
        <taxon>Fungi</taxon>
        <taxon>Dikarya</taxon>
        <taxon>Ascomycota</taxon>
        <taxon>Pezizomycotina</taxon>
        <taxon>Dothideomycetes</taxon>
        <taxon>Dothideomycetidae</taxon>
        <taxon>Cladosporiales</taxon>
        <taxon>Cladosporiaceae</taxon>
        <taxon>Cryoendolithus</taxon>
    </lineage>
</organism>
<dbReference type="SUPFAM" id="SSF50182">
    <property type="entry name" value="Sm-like ribonucleoproteins"/>
    <property type="match status" value="1"/>
</dbReference>
<dbReference type="PANTHER" id="PTHR31323">
    <property type="entry name" value="MECHANOSENSITIVE ION CHANNEL PROTEIN MSY2"/>
    <property type="match status" value="1"/>
</dbReference>
<feature type="compositionally biased region" description="Basic and acidic residues" evidence="5">
    <location>
        <begin position="1382"/>
        <end position="1393"/>
    </location>
</feature>
<keyword evidence="9" id="KW-1185">Reference proteome</keyword>
<dbReference type="OrthoDB" id="544685at2759"/>
<dbReference type="SUPFAM" id="SSF55486">
    <property type="entry name" value="Metalloproteases ('zincins'), catalytic domain"/>
    <property type="match status" value="1"/>
</dbReference>
<dbReference type="Pfam" id="PF00924">
    <property type="entry name" value="MS_channel_2nd"/>
    <property type="match status" value="1"/>
</dbReference>